<dbReference type="OrthoDB" id="9814020at2"/>
<dbReference type="PANTHER" id="PTHR30574:SF1">
    <property type="entry name" value="SULPHUR TRANSPORT DOMAIN-CONTAINING PROTEIN"/>
    <property type="match status" value="1"/>
</dbReference>
<dbReference type="PANTHER" id="PTHR30574">
    <property type="entry name" value="INNER MEMBRANE PROTEIN YEDE"/>
    <property type="match status" value="1"/>
</dbReference>
<evidence type="ECO:0000256" key="3">
    <source>
        <dbReference type="ARBA" id="ARBA00022475"/>
    </source>
</evidence>
<dbReference type="RefSeq" id="WP_119911773.1">
    <property type="nucleotide sequence ID" value="NZ_QZCH01000024.1"/>
</dbReference>
<accession>A0A418YBJ0</accession>
<dbReference type="GO" id="GO:0005886">
    <property type="term" value="C:plasma membrane"/>
    <property type="evidence" value="ECO:0007669"/>
    <property type="project" value="UniProtKB-SubCell"/>
</dbReference>
<keyword evidence="2" id="KW-0813">Transport</keyword>
<comment type="caution">
    <text evidence="10">The sequence shown here is derived from an EMBL/GenBank/DDBJ whole genome shotgun (WGS) entry which is preliminary data.</text>
</comment>
<reference evidence="10 11" key="2">
    <citation type="submission" date="2019-01" db="EMBL/GenBank/DDBJ databases">
        <title>Motilimonas pumilus sp. nov., isolated from the gut of sea cucumber (Apostichopus japonicus).</title>
        <authorList>
            <person name="Wang F.-Q."/>
            <person name="Ren L.-H."/>
            <person name="Lin Y.-W."/>
            <person name="Sun G.-H."/>
            <person name="Du Z.-J."/>
            <person name="Zhao J.-X."/>
            <person name="Liu X.-J."/>
            <person name="Liu L.-J."/>
        </authorList>
    </citation>
    <scope>NUCLEOTIDE SEQUENCE [LARGE SCALE GENOMIC DNA]</scope>
    <source>
        <strain evidence="10 11">PLHSC7-2</strain>
    </source>
</reference>
<evidence type="ECO:0000256" key="9">
    <source>
        <dbReference type="SAM" id="Phobius"/>
    </source>
</evidence>
<evidence type="ECO:0000256" key="4">
    <source>
        <dbReference type="ARBA" id="ARBA00022519"/>
    </source>
</evidence>
<feature type="transmembrane region" description="Helical" evidence="9">
    <location>
        <begin position="116"/>
        <end position="136"/>
    </location>
</feature>
<keyword evidence="6 9" id="KW-1133">Transmembrane helix</keyword>
<keyword evidence="5 9" id="KW-0812">Transmembrane</keyword>
<evidence type="ECO:0000313" key="11">
    <source>
        <dbReference type="Proteomes" id="UP000283255"/>
    </source>
</evidence>
<keyword evidence="11" id="KW-1185">Reference proteome</keyword>
<evidence type="ECO:0000256" key="5">
    <source>
        <dbReference type="ARBA" id="ARBA00022692"/>
    </source>
</evidence>
<dbReference type="AlphaFoldDB" id="A0A418YBJ0"/>
<comment type="subcellular location">
    <subcellularLocation>
        <location evidence="1">Cell inner membrane</location>
        <topology evidence="1">Multi-pass membrane protein</topology>
    </subcellularLocation>
</comment>
<feature type="transmembrane region" description="Helical" evidence="9">
    <location>
        <begin position="77"/>
        <end position="95"/>
    </location>
</feature>
<evidence type="ECO:0000256" key="7">
    <source>
        <dbReference type="ARBA" id="ARBA00023136"/>
    </source>
</evidence>
<comment type="similarity">
    <text evidence="8">Belongs to the TsuA/YedE (TC 9.B.102) family.</text>
</comment>
<keyword evidence="7 9" id="KW-0472">Membrane</keyword>
<gene>
    <name evidence="10" type="ORF">D1Z90_15885</name>
</gene>
<dbReference type="Proteomes" id="UP000283255">
    <property type="component" value="Unassembled WGS sequence"/>
</dbReference>
<organism evidence="10 11">
    <name type="scientific">Motilimonas pumila</name>
    <dbReference type="NCBI Taxonomy" id="2303987"/>
    <lineage>
        <taxon>Bacteria</taxon>
        <taxon>Pseudomonadati</taxon>
        <taxon>Pseudomonadota</taxon>
        <taxon>Gammaproteobacteria</taxon>
        <taxon>Alteromonadales</taxon>
        <taxon>Alteromonadales genera incertae sedis</taxon>
        <taxon>Motilimonas</taxon>
    </lineage>
</organism>
<evidence type="ECO:0000256" key="6">
    <source>
        <dbReference type="ARBA" id="ARBA00022989"/>
    </source>
</evidence>
<evidence type="ECO:0000256" key="1">
    <source>
        <dbReference type="ARBA" id="ARBA00004429"/>
    </source>
</evidence>
<name>A0A418YBJ0_9GAMM</name>
<dbReference type="EMBL" id="QZCH01000024">
    <property type="protein sequence ID" value="RJG41851.1"/>
    <property type="molecule type" value="Genomic_DNA"/>
</dbReference>
<proteinExistence type="inferred from homology"/>
<feature type="transmembrane region" description="Helical" evidence="9">
    <location>
        <begin position="50"/>
        <end position="71"/>
    </location>
</feature>
<reference evidence="10 11" key="1">
    <citation type="submission" date="2018-09" db="EMBL/GenBank/DDBJ databases">
        <authorList>
            <person name="Wang F."/>
        </authorList>
    </citation>
    <scope>NUCLEOTIDE SEQUENCE [LARGE SCALE GENOMIC DNA]</scope>
    <source>
        <strain evidence="10 11">PLHSC7-2</strain>
    </source>
</reference>
<feature type="transmembrane region" description="Helical" evidence="9">
    <location>
        <begin position="6"/>
        <end position="29"/>
    </location>
</feature>
<sequence length="137" mass="14046">MEIPWLALLGGALLGASASLLLLFSGQVAGISGIASRLLRRTQADKAWRIIFLAAMVLGGAVAANTLNLAIPTEYDAPYWLLAIAGLLVGLGTAIGNGCTSGHGICGMGRGSVRSIVATGTFMLVAALTVFIIRHLL</sequence>
<dbReference type="Pfam" id="PF04143">
    <property type="entry name" value="Sulf_transp"/>
    <property type="match status" value="1"/>
</dbReference>
<keyword evidence="4" id="KW-0997">Cell inner membrane</keyword>
<evidence type="ECO:0000313" key="10">
    <source>
        <dbReference type="EMBL" id="RJG41851.1"/>
    </source>
</evidence>
<evidence type="ECO:0000256" key="8">
    <source>
        <dbReference type="ARBA" id="ARBA00035655"/>
    </source>
</evidence>
<evidence type="ECO:0000256" key="2">
    <source>
        <dbReference type="ARBA" id="ARBA00022448"/>
    </source>
</evidence>
<keyword evidence="3" id="KW-1003">Cell membrane</keyword>
<dbReference type="InterPro" id="IPR007272">
    <property type="entry name" value="Sulf_transp_TsuA/YedE"/>
</dbReference>
<protein>
    <submittedName>
        <fullName evidence="10">YeeE/YedE family protein</fullName>
    </submittedName>
</protein>